<evidence type="ECO:0000256" key="1">
    <source>
        <dbReference type="ARBA" id="ARBA00022485"/>
    </source>
</evidence>
<dbReference type="Pfam" id="PF02906">
    <property type="entry name" value="Fe_hyd_lg_C"/>
    <property type="match status" value="1"/>
</dbReference>
<sequence>MNENYFYHALRIDHKICFGCTLCMRNCPTEAIRVRNGKATIYENKCVDCGECYKVCPSGAVYVAEDDFQSIYNFKHRVVLMPSVFLGQFPEEIKASQVYSVITEIGFNHVFEVEASAFLHSILSNKYIRENETRKPLISTFCPAIVRLIQVKFPALVDNLIPIKAPVDFTAIYIRKKLIEEGANPEDIGIFYITPCAAKIAATKSPVGEDVSTVDGVLNMDTMYNIVLKEIKQKKEFSKNITANNDVTSDCVIFSLTNGERRLNNFKKSFAIDEIHNVIEFLERVEDDEIEDLDFLELRACDESCAGGILTCGNRFLINDRMMQRAKKLAERERNGETSRRKAIMNEREYLTQNSHVGKIKPRSMMVLDEDRSVAFQKLTRIKEIESKLPHTDCNVCGAPSCHALAEDVAFDRAEMTDCVFMQRNLEKRGSLKVEESVEIMKNIWGEDKLKDYILNK</sequence>
<dbReference type="SUPFAM" id="SSF54862">
    <property type="entry name" value="4Fe-4S ferredoxins"/>
    <property type="match status" value="1"/>
</dbReference>
<organism evidence="7">
    <name type="scientific">bioreactor metagenome</name>
    <dbReference type="NCBI Taxonomy" id="1076179"/>
    <lineage>
        <taxon>unclassified sequences</taxon>
        <taxon>metagenomes</taxon>
        <taxon>ecological metagenomes</taxon>
    </lineage>
</organism>
<dbReference type="AlphaFoldDB" id="A0A644VUD2"/>
<evidence type="ECO:0000259" key="6">
    <source>
        <dbReference type="PROSITE" id="PS51656"/>
    </source>
</evidence>
<dbReference type="SUPFAM" id="SSF53920">
    <property type="entry name" value="Fe-only hydrogenase"/>
    <property type="match status" value="1"/>
</dbReference>
<dbReference type="PROSITE" id="PS00198">
    <property type="entry name" value="4FE4S_FER_1"/>
    <property type="match status" value="1"/>
</dbReference>
<dbReference type="Gene3D" id="3.30.70.20">
    <property type="match status" value="1"/>
</dbReference>
<dbReference type="InterPro" id="IPR009016">
    <property type="entry name" value="Fe_hydrogenase"/>
</dbReference>
<dbReference type="GO" id="GO:0051539">
    <property type="term" value="F:4 iron, 4 sulfur cluster binding"/>
    <property type="evidence" value="ECO:0007669"/>
    <property type="project" value="UniProtKB-KW"/>
</dbReference>
<keyword evidence="2" id="KW-0479">Metal-binding</keyword>
<proteinExistence type="predicted"/>
<feature type="domain" description="4Fe-4S" evidence="6">
    <location>
        <begin position="377"/>
        <end position="436"/>
    </location>
</feature>
<dbReference type="GO" id="GO:0046872">
    <property type="term" value="F:metal ion binding"/>
    <property type="evidence" value="ECO:0007669"/>
    <property type="project" value="UniProtKB-KW"/>
</dbReference>
<dbReference type="InterPro" id="IPR004108">
    <property type="entry name" value="Fe_hydrogenase_lsu_C"/>
</dbReference>
<dbReference type="InterPro" id="IPR017896">
    <property type="entry name" value="4Fe4S_Fe-S-bd"/>
</dbReference>
<dbReference type="Gene3D" id="3.40.950.10">
    <property type="entry name" value="Fe-only Hydrogenase (Larger Subunit), Chain L, domain 3"/>
    <property type="match status" value="1"/>
</dbReference>
<protein>
    <submittedName>
        <fullName evidence="7">Electron transport complex subunit RsxB</fullName>
    </submittedName>
</protein>
<evidence type="ECO:0000256" key="3">
    <source>
        <dbReference type="ARBA" id="ARBA00023004"/>
    </source>
</evidence>
<keyword evidence="4" id="KW-0411">Iron-sulfur</keyword>
<name>A0A644VUD2_9ZZZZ</name>
<reference evidence="7" key="1">
    <citation type="submission" date="2019-08" db="EMBL/GenBank/DDBJ databases">
        <authorList>
            <person name="Kucharzyk K."/>
            <person name="Murdoch R.W."/>
            <person name="Higgins S."/>
            <person name="Loffler F."/>
        </authorList>
    </citation>
    <scope>NUCLEOTIDE SEQUENCE</scope>
</reference>
<evidence type="ECO:0000313" key="7">
    <source>
        <dbReference type="EMBL" id="MPL94820.1"/>
    </source>
</evidence>
<comment type="caution">
    <text evidence="7">The sequence shown here is derived from an EMBL/GenBank/DDBJ whole genome shotgun (WGS) entry which is preliminary data.</text>
</comment>
<evidence type="ECO:0000256" key="2">
    <source>
        <dbReference type="ARBA" id="ARBA00022723"/>
    </source>
</evidence>
<dbReference type="PANTHER" id="PTHR43560">
    <property type="entry name" value="ION-TRANSLOCATING OXIDOREDUCTASE COMPLEX SUBUNIT B"/>
    <property type="match status" value="1"/>
</dbReference>
<dbReference type="InterPro" id="IPR050395">
    <property type="entry name" value="4Fe4S_Ferredoxin_RnfB"/>
</dbReference>
<dbReference type="EMBL" id="VSSQ01000443">
    <property type="protein sequence ID" value="MPL94820.1"/>
    <property type="molecule type" value="Genomic_DNA"/>
</dbReference>
<dbReference type="PROSITE" id="PS51656">
    <property type="entry name" value="4FE4S"/>
    <property type="match status" value="1"/>
</dbReference>
<evidence type="ECO:0000259" key="5">
    <source>
        <dbReference type="PROSITE" id="PS51379"/>
    </source>
</evidence>
<dbReference type="InterPro" id="IPR007202">
    <property type="entry name" value="4Fe-4S_dom"/>
</dbReference>
<feature type="domain" description="4Fe-4S ferredoxin-type" evidence="5">
    <location>
        <begin position="8"/>
        <end position="36"/>
    </location>
</feature>
<gene>
    <name evidence="7" type="primary">rsxB_38</name>
    <name evidence="7" type="ORF">SDC9_40978</name>
</gene>
<keyword evidence="1" id="KW-0004">4Fe-4S</keyword>
<dbReference type="PROSITE" id="PS51379">
    <property type="entry name" value="4FE4S_FER_2"/>
    <property type="match status" value="2"/>
</dbReference>
<keyword evidence="3" id="KW-0408">Iron</keyword>
<dbReference type="InterPro" id="IPR017900">
    <property type="entry name" value="4Fe4S_Fe_S_CS"/>
</dbReference>
<dbReference type="Pfam" id="PF13237">
    <property type="entry name" value="Fer4_10"/>
    <property type="match status" value="1"/>
</dbReference>
<dbReference type="PANTHER" id="PTHR43560:SF1">
    <property type="entry name" value="ION-TRANSLOCATING OXIDOREDUCTASE COMPLEX SUBUNIT B"/>
    <property type="match status" value="1"/>
</dbReference>
<evidence type="ECO:0000256" key="4">
    <source>
        <dbReference type="ARBA" id="ARBA00023014"/>
    </source>
</evidence>
<dbReference type="Pfam" id="PF04060">
    <property type="entry name" value="FeS"/>
    <property type="match status" value="1"/>
</dbReference>
<accession>A0A644VUD2</accession>
<feature type="domain" description="4Fe-4S ferredoxin-type" evidence="5">
    <location>
        <begin position="37"/>
        <end position="66"/>
    </location>
</feature>
<dbReference type="Gene3D" id="1.10.15.40">
    <property type="entry name" value="Electron transport complex subunit B, putative Fe-S cluster"/>
    <property type="match status" value="1"/>
</dbReference>